<evidence type="ECO:0000256" key="11">
    <source>
        <dbReference type="SAM" id="MobiDB-lite"/>
    </source>
</evidence>
<dbReference type="GO" id="GO:0005635">
    <property type="term" value="C:nuclear envelope"/>
    <property type="evidence" value="ECO:0007669"/>
    <property type="project" value="UniProtKB-SubCell"/>
</dbReference>
<dbReference type="GO" id="GO:0005771">
    <property type="term" value="C:multivesicular body"/>
    <property type="evidence" value="ECO:0007669"/>
    <property type="project" value="TreeGrafter"/>
</dbReference>
<dbReference type="AlphaFoldDB" id="A0AA89BYF7"/>
<dbReference type="GO" id="GO:0032511">
    <property type="term" value="P:late endosome to vacuole transport via multivesicular body sorting pathway"/>
    <property type="evidence" value="ECO:0007669"/>
    <property type="project" value="TreeGrafter"/>
</dbReference>
<evidence type="ECO:0000256" key="5">
    <source>
        <dbReference type="ARBA" id="ARBA00022490"/>
    </source>
</evidence>
<evidence type="ECO:0000256" key="3">
    <source>
        <dbReference type="ARBA" id="ARBA00006190"/>
    </source>
</evidence>
<dbReference type="Pfam" id="PF25880">
    <property type="entry name" value="WHD_CHMP7_1st"/>
    <property type="match status" value="1"/>
</dbReference>
<dbReference type="Pfam" id="PF03357">
    <property type="entry name" value="Snf7"/>
    <property type="match status" value="1"/>
</dbReference>
<feature type="compositionally biased region" description="Basic and acidic residues" evidence="11">
    <location>
        <begin position="444"/>
        <end position="467"/>
    </location>
</feature>
<keyword evidence="5" id="KW-0963">Cytoplasm</keyword>
<organism evidence="13 14">
    <name type="scientific">Pinctada imbricata</name>
    <name type="common">Atlantic pearl-oyster</name>
    <name type="synonym">Pinctada martensii</name>
    <dbReference type="NCBI Taxonomy" id="66713"/>
    <lineage>
        <taxon>Eukaryota</taxon>
        <taxon>Metazoa</taxon>
        <taxon>Spiralia</taxon>
        <taxon>Lophotrochozoa</taxon>
        <taxon>Mollusca</taxon>
        <taxon>Bivalvia</taxon>
        <taxon>Autobranchia</taxon>
        <taxon>Pteriomorphia</taxon>
        <taxon>Pterioida</taxon>
        <taxon>Pterioidea</taxon>
        <taxon>Pteriidae</taxon>
        <taxon>Pinctada</taxon>
    </lineage>
</organism>
<evidence type="ECO:0000256" key="9">
    <source>
        <dbReference type="ARBA" id="ARBA00041077"/>
    </source>
</evidence>
<dbReference type="InterPro" id="IPR057471">
    <property type="entry name" value="CHMP7_WHD"/>
</dbReference>
<evidence type="ECO:0000256" key="8">
    <source>
        <dbReference type="ARBA" id="ARBA00023242"/>
    </source>
</evidence>
<dbReference type="Proteomes" id="UP001186944">
    <property type="component" value="Unassembled WGS sequence"/>
</dbReference>
<dbReference type="PANTHER" id="PTHR22761:SF21">
    <property type="entry name" value="CHARGED MULTIVESICULAR BODY PROTEIN 7"/>
    <property type="match status" value="1"/>
</dbReference>
<sequence>MESSKIWEDDTRMTVLFSPLRDRDLNPSSWTQKVEFWMQLIISECKKCGQVIVDTSSLSQQFLRKGKIPQCLESVVKEMLVLGTLKRLSEDDFLTVETHPLDRRKGWLTWGYDKLVRSPLTWGWGMVKGNNHEDAKYIVVEVLNTISEEILKRHYNNAFCDITDSVVPYKELFAKHSSMVNSEEDFSVLLQSLVCQKKAVVMKENSELLIKFPSTKDDAVKQFCEQDLQIYRLKKEALFYKRQNQKQQALRSLRQAKRVQARIDQLTKSLDMLDDILGRIRHAASDEMVVKALQSGADALKGITSKVDLDHVSNIMDSVKEAIEDQDEIQSEISATSTLLIDTSELELEEELQDLLRNTDRKKSNEQDMDYRDSAVSRPVTKNGKDSSIEAAEESDVDKKILEDIDGLLDLSVANNNDEDVEIANLLSDLHLPDVPSFSPSKLSTDDEKDKASTKDKTREKQLELAT</sequence>
<dbReference type="GO" id="GO:0006900">
    <property type="term" value="P:vesicle budding from membrane"/>
    <property type="evidence" value="ECO:0007669"/>
    <property type="project" value="TreeGrafter"/>
</dbReference>
<keyword evidence="4" id="KW-0813">Transport</keyword>
<evidence type="ECO:0000256" key="6">
    <source>
        <dbReference type="ARBA" id="ARBA00022927"/>
    </source>
</evidence>
<feature type="region of interest" description="Disordered" evidence="11">
    <location>
        <begin position="431"/>
        <end position="467"/>
    </location>
</feature>
<evidence type="ECO:0000256" key="4">
    <source>
        <dbReference type="ARBA" id="ARBA00022448"/>
    </source>
</evidence>
<accession>A0AA89BYF7</accession>
<dbReference type="Pfam" id="PF25239">
    <property type="entry name" value="WHD_CHMP7"/>
    <property type="match status" value="1"/>
</dbReference>
<keyword evidence="8" id="KW-0539">Nucleus</keyword>
<dbReference type="Gene3D" id="6.10.140.1230">
    <property type="match status" value="1"/>
</dbReference>
<dbReference type="PANTHER" id="PTHR22761">
    <property type="entry name" value="CHARGED MULTIVESICULAR BODY PROTEIN"/>
    <property type="match status" value="1"/>
</dbReference>
<dbReference type="GO" id="GO:0015031">
    <property type="term" value="P:protein transport"/>
    <property type="evidence" value="ECO:0007669"/>
    <property type="project" value="UniProtKB-KW"/>
</dbReference>
<evidence type="ECO:0000259" key="12">
    <source>
        <dbReference type="Pfam" id="PF25239"/>
    </source>
</evidence>
<keyword evidence="6" id="KW-0653">Protein transport</keyword>
<dbReference type="InterPro" id="IPR005024">
    <property type="entry name" value="Snf7_fam"/>
</dbReference>
<evidence type="ECO:0000256" key="2">
    <source>
        <dbReference type="ARBA" id="ARBA00004496"/>
    </source>
</evidence>
<evidence type="ECO:0000256" key="10">
    <source>
        <dbReference type="ARBA" id="ARBA00041629"/>
    </source>
</evidence>
<proteinExistence type="inferred from homology"/>
<evidence type="ECO:0000256" key="1">
    <source>
        <dbReference type="ARBA" id="ARBA00004259"/>
    </source>
</evidence>
<evidence type="ECO:0000313" key="13">
    <source>
        <dbReference type="EMBL" id="KAK3095114.1"/>
    </source>
</evidence>
<evidence type="ECO:0000256" key="7">
    <source>
        <dbReference type="ARBA" id="ARBA00023054"/>
    </source>
</evidence>
<feature type="region of interest" description="Disordered" evidence="11">
    <location>
        <begin position="357"/>
        <end position="392"/>
    </location>
</feature>
<keyword evidence="7" id="KW-0175">Coiled coil</keyword>
<feature type="compositionally biased region" description="Basic and acidic residues" evidence="11">
    <location>
        <begin position="357"/>
        <end position="375"/>
    </location>
</feature>
<dbReference type="GO" id="GO:0000815">
    <property type="term" value="C:ESCRT III complex"/>
    <property type="evidence" value="ECO:0007669"/>
    <property type="project" value="TreeGrafter"/>
</dbReference>
<name>A0AA89BYF7_PINIB</name>
<protein>
    <recommendedName>
        <fullName evidence="9">Charged multivesicular body protein 7</fullName>
    </recommendedName>
    <alternativeName>
        <fullName evidence="10">Chromatin-modifying protein 7</fullName>
    </alternativeName>
</protein>
<dbReference type="EMBL" id="VSWD01000008">
    <property type="protein sequence ID" value="KAK3095114.1"/>
    <property type="molecule type" value="Genomic_DNA"/>
</dbReference>
<comment type="similarity">
    <text evidence="3">Belongs to the SNF7 family.</text>
</comment>
<reference evidence="13" key="1">
    <citation type="submission" date="2019-08" db="EMBL/GenBank/DDBJ databases">
        <title>The improved chromosome-level genome for the pearl oyster Pinctada fucata martensii using PacBio sequencing and Hi-C.</title>
        <authorList>
            <person name="Zheng Z."/>
        </authorList>
    </citation>
    <scope>NUCLEOTIDE SEQUENCE</scope>
    <source>
        <strain evidence="13">ZZ-2019</strain>
        <tissue evidence="13">Adductor muscle</tissue>
    </source>
</reference>
<gene>
    <name evidence="13" type="ORF">FSP39_010458</name>
</gene>
<feature type="domain" description="CHMP7 winged helix" evidence="12">
    <location>
        <begin position="145"/>
        <end position="212"/>
    </location>
</feature>
<evidence type="ECO:0000313" key="14">
    <source>
        <dbReference type="Proteomes" id="UP001186944"/>
    </source>
</evidence>
<comment type="caution">
    <text evidence="13">The sequence shown here is derived from an EMBL/GenBank/DDBJ whole genome shotgun (WGS) entry which is preliminary data.</text>
</comment>
<dbReference type="GO" id="GO:0009898">
    <property type="term" value="C:cytoplasmic side of plasma membrane"/>
    <property type="evidence" value="ECO:0007669"/>
    <property type="project" value="TreeGrafter"/>
</dbReference>
<comment type="subcellular location">
    <subcellularLocation>
        <location evidence="2">Cytoplasm</location>
    </subcellularLocation>
    <subcellularLocation>
        <location evidence="1">Nucleus envelope</location>
    </subcellularLocation>
</comment>
<keyword evidence="14" id="KW-1185">Reference proteome</keyword>